<evidence type="ECO:0000313" key="4">
    <source>
        <dbReference type="Proteomes" id="UP000054107"/>
    </source>
</evidence>
<name>A0A0B7NS37_9FUNG</name>
<dbReference type="STRING" id="35722.A0A0B7NS37"/>
<evidence type="ECO:0000313" key="3">
    <source>
        <dbReference type="EMBL" id="CEP18103.1"/>
    </source>
</evidence>
<organism evidence="3 4">
    <name type="scientific">Parasitella parasitica</name>
    <dbReference type="NCBI Taxonomy" id="35722"/>
    <lineage>
        <taxon>Eukaryota</taxon>
        <taxon>Fungi</taxon>
        <taxon>Fungi incertae sedis</taxon>
        <taxon>Mucoromycota</taxon>
        <taxon>Mucoromycotina</taxon>
        <taxon>Mucoromycetes</taxon>
        <taxon>Mucorales</taxon>
        <taxon>Mucorineae</taxon>
        <taxon>Mucoraceae</taxon>
        <taxon>Parasitella</taxon>
    </lineage>
</organism>
<evidence type="ECO:0000256" key="1">
    <source>
        <dbReference type="SAM" id="MobiDB-lite"/>
    </source>
</evidence>
<dbReference type="EMBL" id="LN733737">
    <property type="protein sequence ID" value="CEP18103.1"/>
    <property type="molecule type" value="Genomic_DNA"/>
</dbReference>
<keyword evidence="4" id="KW-1185">Reference proteome</keyword>
<accession>A0A0B7NS37</accession>
<reference evidence="3 4" key="1">
    <citation type="submission" date="2014-09" db="EMBL/GenBank/DDBJ databases">
        <authorList>
            <person name="Ellenberger Sabrina"/>
        </authorList>
    </citation>
    <scope>NUCLEOTIDE SEQUENCE [LARGE SCALE GENOMIC DNA]</scope>
    <source>
        <strain evidence="3 4">CBS 412.66</strain>
    </source>
</reference>
<dbReference type="InterPro" id="IPR007201">
    <property type="entry name" value="Mei2-like_Rrm_C"/>
</dbReference>
<feature type="compositionally biased region" description="Basic residues" evidence="1">
    <location>
        <begin position="337"/>
        <end position="346"/>
    </location>
</feature>
<protein>
    <recommendedName>
        <fullName evidence="2">Mei2-like C-terminal RNA recognition motif domain-containing protein</fullName>
    </recommendedName>
</protein>
<dbReference type="Proteomes" id="UP000054107">
    <property type="component" value="Unassembled WGS sequence"/>
</dbReference>
<dbReference type="InterPro" id="IPR035979">
    <property type="entry name" value="RBD_domain_sf"/>
</dbReference>
<feature type="region of interest" description="Disordered" evidence="1">
    <location>
        <begin position="297"/>
        <end position="357"/>
    </location>
</feature>
<evidence type="ECO:0000259" key="2">
    <source>
        <dbReference type="Pfam" id="PF04059"/>
    </source>
</evidence>
<sequence>MSLLFSKLPLPPAKFDNNSNVICKPWQLPHLFERTVGLGEIASDRVSRHIAIEPKNNMVLSLQNELDKVSYPCSKMRSNPKANVLWLEIHGDIKAIHRNIGANNATVVSFFNILDAKRSFDVLNQTLSQKASIYYVKPSSVDNNDSEKVFVVFSSIDNRADLLNYDHMKHILRFGSICSISEARISRSCILLNVEYHDERHGRELKASLNCSFLEGAQIMVYNAVSNDEVLCVHNATHESLTKQATTATVAAATAIAAAAATKRTIMDTPLPSPLAETCSFFSADSFASVKYHPVPSLPPSPTDKPKTVEASPSSSCNTASDTIAVPATPPSPARNATHKSPKKKSGSSAKKAVSNSVDLDKIQTGTDKRTTFMIRNIPNKYTQQMLIDYVNTTHKNKYDFLYLRIDFQNKCNVGYAFINFIDPK</sequence>
<feature type="compositionally biased region" description="Low complexity" evidence="1">
    <location>
        <begin position="347"/>
        <end position="357"/>
    </location>
</feature>
<proteinExistence type="predicted"/>
<dbReference type="SUPFAM" id="SSF54928">
    <property type="entry name" value="RNA-binding domain, RBD"/>
    <property type="match status" value="1"/>
</dbReference>
<dbReference type="AlphaFoldDB" id="A0A0B7NS37"/>
<gene>
    <name evidence="3" type="primary">PARPA_12403.1 scaffold 44939</name>
</gene>
<feature type="domain" description="Mei2-like C-terminal RNA recognition motif" evidence="2">
    <location>
        <begin position="370"/>
        <end position="425"/>
    </location>
</feature>
<dbReference type="Pfam" id="PF04059">
    <property type="entry name" value="RRM_2"/>
    <property type="match status" value="1"/>
</dbReference>
<dbReference type="GO" id="GO:0003676">
    <property type="term" value="F:nucleic acid binding"/>
    <property type="evidence" value="ECO:0007669"/>
    <property type="project" value="InterPro"/>
</dbReference>
<dbReference type="OrthoDB" id="2265312at2759"/>
<feature type="compositionally biased region" description="Polar residues" evidence="1">
    <location>
        <begin position="311"/>
        <end position="322"/>
    </location>
</feature>